<evidence type="ECO:0000256" key="3">
    <source>
        <dbReference type="ARBA" id="ARBA00022448"/>
    </source>
</evidence>
<feature type="region of interest" description="Disordered" evidence="8">
    <location>
        <begin position="842"/>
        <end position="863"/>
    </location>
</feature>
<evidence type="ECO:0000256" key="4">
    <source>
        <dbReference type="ARBA" id="ARBA00022692"/>
    </source>
</evidence>
<name>A0AAV1IKG7_9CHLO</name>
<dbReference type="Pfam" id="PF06241">
    <property type="entry name" value="Castor_Poll_mid"/>
    <property type="match status" value="1"/>
</dbReference>
<keyword evidence="3" id="KW-0813">Transport</keyword>
<keyword evidence="13" id="KW-1185">Reference proteome</keyword>
<dbReference type="PANTHER" id="PTHR31563">
    <property type="entry name" value="ION CHANNEL POLLUX-RELATED"/>
    <property type="match status" value="1"/>
</dbReference>
<evidence type="ECO:0000256" key="7">
    <source>
        <dbReference type="ARBA" id="ARBA00023136"/>
    </source>
</evidence>
<evidence type="ECO:0000313" key="13">
    <source>
        <dbReference type="Proteomes" id="UP001314263"/>
    </source>
</evidence>
<comment type="subcellular location">
    <subcellularLocation>
        <location evidence="1">Endomembrane system</location>
        <topology evidence="1">Multi-pass membrane protein</topology>
    </subcellularLocation>
</comment>
<feature type="transmembrane region" description="Helical" evidence="9">
    <location>
        <begin position="168"/>
        <end position="189"/>
    </location>
</feature>
<keyword evidence="4 9" id="KW-0812">Transmembrane</keyword>
<evidence type="ECO:0000313" key="12">
    <source>
        <dbReference type="EMBL" id="CAK0786702.1"/>
    </source>
</evidence>
<organism evidence="12 13">
    <name type="scientific">Coccomyxa viridis</name>
    <dbReference type="NCBI Taxonomy" id="1274662"/>
    <lineage>
        <taxon>Eukaryota</taxon>
        <taxon>Viridiplantae</taxon>
        <taxon>Chlorophyta</taxon>
        <taxon>core chlorophytes</taxon>
        <taxon>Trebouxiophyceae</taxon>
        <taxon>Trebouxiophyceae incertae sedis</taxon>
        <taxon>Coccomyxaceae</taxon>
        <taxon>Coccomyxa</taxon>
    </lineage>
</organism>
<keyword evidence="5 9" id="KW-1133">Transmembrane helix</keyword>
<feature type="transmembrane region" description="Helical" evidence="9">
    <location>
        <begin position="14"/>
        <end position="33"/>
    </location>
</feature>
<feature type="transmembrane region" description="Helical" evidence="9">
    <location>
        <begin position="221"/>
        <end position="245"/>
    </location>
</feature>
<dbReference type="InterPro" id="IPR044849">
    <property type="entry name" value="CASTOR/POLLUX/SYM8-like"/>
</dbReference>
<dbReference type="EMBL" id="CAUYUE010000015">
    <property type="protein sequence ID" value="CAK0786702.1"/>
    <property type="molecule type" value="Genomic_DNA"/>
</dbReference>
<protein>
    <recommendedName>
        <fullName evidence="14">Ion channel CASTOR</fullName>
    </recommendedName>
</protein>
<evidence type="ECO:0000256" key="6">
    <source>
        <dbReference type="ARBA" id="ARBA00023065"/>
    </source>
</evidence>
<dbReference type="Pfam" id="PF22614">
    <property type="entry name" value="Slo-like_RCK"/>
    <property type="match status" value="1"/>
</dbReference>
<dbReference type="AlphaFoldDB" id="A0AAV1IKG7"/>
<sequence>MAGGERRGFLLSPWVQGSVLIGLIAVGGSLQVYSTQRLRAHEAVLRRKHEAALDNLQSAAGHCENAGGAQNLNAVADFIRSEISDHFRLHDSDEGQASWLSRGAAGALMLGMVALGYGFYFHMDKLPGGLQLWLQQWLSKEHERPATTSKLIAYHLELWFSDNSFSKVLSLLYLTLALVWIGGLGIFAVTGESLYDAFWQAIHGVGIDWTFAGEAVEYGGFLVRATAVLVSLGGMLVTALMLGLVSEAIGDKIEGLKRGRTEVLEAGHTLILGWSDKMLNMIDQLCLANQSAGGKAIVILAERDKQDMEFDIHKQIHNLRGSRILCRSGNPLLAQDLARVSVDMARAIVVLATAETPERSDARVLRIVLSLMGVHDRLKKAGIEGGLKGHIVAEVCDLDNEPLVKMVGVEHVQTVVSHDIIGRLMIQCARQHGLASVWQNIMGFEGDEFYMREWPELVGRTYLEVLTMFPDAVPLGIRTPEGNHLINPEDTFVIHQGDQIIVIAEDDNTYIPLKEPAASPQPGDNCPPGISRRAPERILFCGWRRDMHDMIAVLDAFVYPGSELWLYNEVPVKEREKLLKKEGLDPTRLANLTLVYKVQEVEGELVSRKRLEDLAPEQFSSILILADESATFSSGDADQASADSDSRNLATLLLLRDLQSKRMGSEATLRKAESVGDGRIRPQVLRRQSTIKRDDRIMWYDSMQNAIKQTIIISEILDTRTRHLIQELEVSEFVLSNELVSMALAMVAENPEVNDILSELFTPDGNELYVHPASRYLREGEEKSFFEVMVRAREKEEIVVGLKPKGHKSPQLNPKGKAEQNLSLKTVSSFVVILTGVDPDKPSRHASWVGEIPSTTTSSTGDFAGGSIDRGLNVLA</sequence>
<dbReference type="PANTHER" id="PTHR31563:SF10">
    <property type="entry name" value="ION CHANNEL POLLUX-RELATED"/>
    <property type="match status" value="1"/>
</dbReference>
<proteinExistence type="inferred from homology"/>
<feature type="transmembrane region" description="Helical" evidence="9">
    <location>
        <begin position="104"/>
        <end position="123"/>
    </location>
</feature>
<accession>A0AAV1IKG7</accession>
<comment type="similarity">
    <text evidence="2">Belongs to the castor/pollux (TC 1.A.1.23) family.</text>
</comment>
<evidence type="ECO:0000256" key="9">
    <source>
        <dbReference type="SAM" id="Phobius"/>
    </source>
</evidence>
<evidence type="ECO:0008006" key="14">
    <source>
        <dbReference type="Google" id="ProtNLM"/>
    </source>
</evidence>
<evidence type="ECO:0000256" key="8">
    <source>
        <dbReference type="SAM" id="MobiDB-lite"/>
    </source>
</evidence>
<dbReference type="InterPro" id="IPR010420">
    <property type="entry name" value="CASTOR/POLLUX/SYM8_dom"/>
</dbReference>
<dbReference type="Proteomes" id="UP001314263">
    <property type="component" value="Unassembled WGS sequence"/>
</dbReference>
<gene>
    <name evidence="12" type="ORF">CVIRNUC_009916</name>
</gene>
<dbReference type="Gene3D" id="3.40.50.720">
    <property type="entry name" value="NAD(P)-binding Rossmann-like Domain"/>
    <property type="match status" value="1"/>
</dbReference>
<keyword evidence="6" id="KW-0406">Ion transport</keyword>
<evidence type="ECO:0000256" key="2">
    <source>
        <dbReference type="ARBA" id="ARBA00008577"/>
    </source>
</evidence>
<evidence type="ECO:0000256" key="5">
    <source>
        <dbReference type="ARBA" id="ARBA00022989"/>
    </source>
</evidence>
<evidence type="ECO:0000259" key="10">
    <source>
        <dbReference type="Pfam" id="PF06241"/>
    </source>
</evidence>
<dbReference type="GO" id="GO:0006813">
    <property type="term" value="P:potassium ion transport"/>
    <property type="evidence" value="ECO:0007669"/>
    <property type="project" value="InterPro"/>
</dbReference>
<dbReference type="InterPro" id="IPR003148">
    <property type="entry name" value="RCK_N"/>
</dbReference>
<reference evidence="12 13" key="1">
    <citation type="submission" date="2023-10" db="EMBL/GenBank/DDBJ databases">
        <authorList>
            <person name="Maclean D."/>
            <person name="Macfadyen A."/>
        </authorList>
    </citation>
    <scope>NUCLEOTIDE SEQUENCE [LARGE SCALE GENOMIC DNA]</scope>
</reference>
<feature type="domain" description="CASTOR/POLLUX/SYM8 ion channel conserved" evidence="10">
    <location>
        <begin position="418"/>
        <end position="513"/>
    </location>
</feature>
<feature type="domain" description="RCK N-terminal" evidence="11">
    <location>
        <begin position="275"/>
        <end position="371"/>
    </location>
</feature>
<dbReference type="GO" id="GO:0012505">
    <property type="term" value="C:endomembrane system"/>
    <property type="evidence" value="ECO:0007669"/>
    <property type="project" value="UniProtKB-SubCell"/>
</dbReference>
<evidence type="ECO:0000259" key="11">
    <source>
        <dbReference type="Pfam" id="PF22614"/>
    </source>
</evidence>
<evidence type="ECO:0000256" key="1">
    <source>
        <dbReference type="ARBA" id="ARBA00004127"/>
    </source>
</evidence>
<keyword evidence="7 9" id="KW-0472">Membrane</keyword>
<comment type="caution">
    <text evidence="12">The sequence shown here is derived from an EMBL/GenBank/DDBJ whole genome shotgun (WGS) entry which is preliminary data.</text>
</comment>